<dbReference type="InterPro" id="IPR002701">
    <property type="entry name" value="CM_II_prokaryot"/>
</dbReference>
<dbReference type="SUPFAM" id="SSF48600">
    <property type="entry name" value="Chorismate mutase II"/>
    <property type="match status" value="1"/>
</dbReference>
<keyword evidence="2" id="KW-0808">Transferase</keyword>
<dbReference type="Pfam" id="PF01817">
    <property type="entry name" value="CM_2"/>
    <property type="match status" value="1"/>
</dbReference>
<dbReference type="OrthoDB" id="9780456at2"/>
<dbReference type="GO" id="GO:0016740">
    <property type="term" value="F:transferase activity"/>
    <property type="evidence" value="ECO:0007669"/>
    <property type="project" value="UniProtKB-KW"/>
</dbReference>
<dbReference type="AlphaFoldDB" id="A0A6N6RI71"/>
<dbReference type="RefSeq" id="WP_151666693.1">
    <property type="nucleotide sequence ID" value="NZ_WBVO01000002.1"/>
</dbReference>
<comment type="caution">
    <text evidence="4">The sequence shown here is derived from an EMBL/GenBank/DDBJ whole genome shotgun (WGS) entry which is preliminary data.</text>
</comment>
<keyword evidence="5" id="KW-1185">Reference proteome</keyword>
<dbReference type="PANTHER" id="PTHR43018">
    <property type="entry name" value="PHOSPHO-2-DEHYDRO-3-DEOXYHEPTONATE ALDOLASE"/>
    <property type="match status" value="1"/>
</dbReference>
<dbReference type="SMART" id="SM00830">
    <property type="entry name" value="CM_2"/>
    <property type="match status" value="1"/>
</dbReference>
<evidence type="ECO:0000256" key="1">
    <source>
        <dbReference type="ARBA" id="ARBA00012404"/>
    </source>
</evidence>
<reference evidence="4 5" key="1">
    <citation type="submission" date="2019-09" db="EMBL/GenBank/DDBJ databases">
        <title>Genomes of family Cryomorphaceae.</title>
        <authorList>
            <person name="Bowman J.P."/>
        </authorList>
    </citation>
    <scope>NUCLEOTIDE SEQUENCE [LARGE SCALE GENOMIC DNA]</scope>
    <source>
        <strain evidence="4 5">LMG 25704</strain>
    </source>
</reference>
<evidence type="ECO:0000256" key="2">
    <source>
        <dbReference type="ARBA" id="ARBA00022679"/>
    </source>
</evidence>
<dbReference type="InterPro" id="IPR006218">
    <property type="entry name" value="DAHP1/KDSA"/>
</dbReference>
<gene>
    <name evidence="4" type="ORF">F8C67_04920</name>
</gene>
<dbReference type="InterPro" id="IPR013785">
    <property type="entry name" value="Aldolase_TIM"/>
</dbReference>
<dbReference type="InterPro" id="IPR052899">
    <property type="entry name" value="Class-I_DAHP_synthase"/>
</dbReference>
<evidence type="ECO:0000313" key="5">
    <source>
        <dbReference type="Proteomes" id="UP000468650"/>
    </source>
</evidence>
<dbReference type="InterPro" id="IPR036979">
    <property type="entry name" value="CM_dom_sf"/>
</dbReference>
<feature type="domain" description="Chorismate mutase" evidence="3">
    <location>
        <begin position="271"/>
        <end position="362"/>
    </location>
</feature>
<evidence type="ECO:0000313" key="4">
    <source>
        <dbReference type="EMBL" id="KAB2814025.1"/>
    </source>
</evidence>
<organism evidence="4 5">
    <name type="scientific">Phaeocystidibacter luteus</name>
    <dbReference type="NCBI Taxonomy" id="911197"/>
    <lineage>
        <taxon>Bacteria</taxon>
        <taxon>Pseudomonadati</taxon>
        <taxon>Bacteroidota</taxon>
        <taxon>Flavobacteriia</taxon>
        <taxon>Flavobacteriales</taxon>
        <taxon>Phaeocystidibacteraceae</taxon>
        <taxon>Phaeocystidibacter</taxon>
    </lineage>
</organism>
<dbReference type="EC" id="5.4.99.5" evidence="1"/>
<dbReference type="SUPFAM" id="SSF51569">
    <property type="entry name" value="Aldolase"/>
    <property type="match status" value="1"/>
</dbReference>
<dbReference type="Pfam" id="PF00793">
    <property type="entry name" value="DAHP_synth_1"/>
    <property type="match status" value="1"/>
</dbReference>
<sequence>MTSAADKSTRALHEWFNVKGHPFTIAGPCSAESEEQVFETSRQLVESGKVSVIRAGVWKPRTRPDSFEGIGPNALPWLQRVQSELNVPVATEVANARHVEHCLKAGIDVLWLGARTTVNPFYVQEISESLKGVDVPVLVKNPIHADLGLWMGAIERLEKAGVKRIAAIHRGFFAENSAPFRNEPKWEMSFALRAKAPEIPIICDPSHIAGARDLVEQVSQTAMDINLDGLMVESHITPDKALSDAAQQVTPASLSAMIDRLIIRSAEPRNEEAHSQLDALRNSIDEIDEDIVELLFKRMDVVDTIGKVKVENDISIFQMDRWFEILAKRGLQGKNLNLSPALIQELFQIIHKYSVERQNESFNKKD</sequence>
<dbReference type="Proteomes" id="UP000468650">
    <property type="component" value="Unassembled WGS sequence"/>
</dbReference>
<accession>A0A6N6RI71</accession>
<dbReference type="PROSITE" id="PS51168">
    <property type="entry name" value="CHORISMATE_MUT_2"/>
    <property type="match status" value="1"/>
</dbReference>
<evidence type="ECO:0000259" key="3">
    <source>
        <dbReference type="PROSITE" id="PS51168"/>
    </source>
</evidence>
<dbReference type="GO" id="GO:0046417">
    <property type="term" value="P:chorismate metabolic process"/>
    <property type="evidence" value="ECO:0007669"/>
    <property type="project" value="InterPro"/>
</dbReference>
<dbReference type="InterPro" id="IPR036263">
    <property type="entry name" value="Chorismate_II_sf"/>
</dbReference>
<name>A0A6N6RI71_9FLAO</name>
<dbReference type="PANTHER" id="PTHR43018:SF1">
    <property type="entry name" value="PROTEIN AROA(G)"/>
    <property type="match status" value="1"/>
</dbReference>
<dbReference type="EMBL" id="WBVO01000002">
    <property type="protein sequence ID" value="KAB2814025.1"/>
    <property type="molecule type" value="Genomic_DNA"/>
</dbReference>
<dbReference type="Gene3D" id="1.20.59.10">
    <property type="entry name" value="Chorismate mutase"/>
    <property type="match status" value="1"/>
</dbReference>
<dbReference type="Gene3D" id="3.20.20.70">
    <property type="entry name" value="Aldolase class I"/>
    <property type="match status" value="1"/>
</dbReference>
<protein>
    <recommendedName>
        <fullName evidence="1">chorismate mutase</fullName>
        <ecNumber evidence="1">5.4.99.5</ecNumber>
    </recommendedName>
</protein>
<dbReference type="GO" id="GO:0004106">
    <property type="term" value="F:chorismate mutase activity"/>
    <property type="evidence" value="ECO:0007669"/>
    <property type="project" value="UniProtKB-EC"/>
</dbReference>
<proteinExistence type="predicted"/>